<name>A0A3S0PPP1_9VIBR</name>
<comment type="caution">
    <text evidence="5">The sequence shown here is derived from an EMBL/GenBank/DDBJ whole genome shotgun (WGS) entry which is preliminary data.</text>
</comment>
<dbReference type="InterPro" id="IPR029058">
    <property type="entry name" value="AB_hydrolase_fold"/>
</dbReference>
<dbReference type="NCBIfam" id="NF008340">
    <property type="entry name" value="PRK11126.1"/>
    <property type="match status" value="1"/>
</dbReference>
<comment type="subunit">
    <text evidence="3">Monomer.</text>
</comment>
<comment type="function">
    <text evidence="3">Catalyzes a proton abstraction reaction that results in 2,5-elimination of pyruvate from 2-succinyl-5-enolpyruvyl-6-hydroxy-3-cyclohexene-1-carboxylate (SEPHCHC) and the formation of 2-succinyl-6-hydroxy-2,4-cyclohexadiene-1-carboxylate (SHCHC).</text>
</comment>
<evidence type="ECO:0000313" key="6">
    <source>
        <dbReference type="Proteomes" id="UP000268973"/>
    </source>
</evidence>
<evidence type="ECO:0000256" key="2">
    <source>
        <dbReference type="ARBA" id="ARBA00023239"/>
    </source>
</evidence>
<reference evidence="5 6" key="1">
    <citation type="submission" date="2018-12" db="EMBL/GenBank/DDBJ databases">
        <title>Vibrio sp. isolated from China Sea.</title>
        <authorList>
            <person name="Li Y."/>
        </authorList>
    </citation>
    <scope>NUCLEOTIDE SEQUENCE [LARGE SCALE GENOMIC DNA]</scope>
    <source>
        <strain evidence="5 6">BEI207</strain>
    </source>
</reference>
<dbReference type="HAMAP" id="MF_01660">
    <property type="entry name" value="MenH"/>
    <property type="match status" value="1"/>
</dbReference>
<dbReference type="UniPathway" id="UPA01057">
    <property type="reaction ID" value="UER00900"/>
</dbReference>
<comment type="pathway">
    <text evidence="3">Quinol/quinone metabolism; 1,4-dihydroxy-2-naphthoate biosynthesis; 1,4-dihydroxy-2-naphthoate from chorismate: step 3/7.</text>
</comment>
<dbReference type="Pfam" id="PF00561">
    <property type="entry name" value="Abhydrolase_1"/>
    <property type="match status" value="1"/>
</dbReference>
<dbReference type="RefSeq" id="WP_126573287.1">
    <property type="nucleotide sequence ID" value="NZ_RXZH01000002.1"/>
</dbReference>
<dbReference type="Proteomes" id="UP000268973">
    <property type="component" value="Unassembled WGS sequence"/>
</dbReference>
<evidence type="ECO:0000259" key="4">
    <source>
        <dbReference type="Pfam" id="PF00561"/>
    </source>
</evidence>
<comment type="catalytic activity">
    <reaction evidence="3">
        <text>5-enolpyruvoyl-6-hydroxy-2-succinyl-cyclohex-3-ene-1-carboxylate = (1R,6R)-6-hydroxy-2-succinyl-cyclohexa-2,4-diene-1-carboxylate + pyruvate</text>
        <dbReference type="Rhea" id="RHEA:25597"/>
        <dbReference type="ChEBI" id="CHEBI:15361"/>
        <dbReference type="ChEBI" id="CHEBI:58689"/>
        <dbReference type="ChEBI" id="CHEBI:58818"/>
        <dbReference type="EC" id="4.2.99.20"/>
    </reaction>
</comment>
<keyword evidence="1 3" id="KW-0474">Menaquinone biosynthesis</keyword>
<dbReference type="OrthoDB" id="9808398at2"/>
<sequence>MLSSRFYHQPLQSHKPVLVFLHGLLGSGEDWQQTLAELEGYPAITIDLPGHGLSALQSCCTFKECCDQITDTLLTHLAPEQPIVLVGYSLGARIAMSGVALEFFPSLNIKLLIVEGGNFGLQQESEKQARWQNDQRWANRFREEPIEQVLSDWYQQSVFSSLNHEQRQKLVIKRSANLGSSVANMLEATSLAKQDYLLEQLKCSGVSTYYICGEKDNKFSQLAEQSGLSFRQVANAGHNVHIEQPKAFAEVIKTQLNTHFCGR</sequence>
<dbReference type="GO" id="GO:0070205">
    <property type="term" value="F:2-succinyl-6-hydroxy-2,4-cyclohexadiene-1-carboxylate synthase activity"/>
    <property type="evidence" value="ECO:0007669"/>
    <property type="project" value="UniProtKB-UniRule"/>
</dbReference>
<dbReference type="NCBIfam" id="TIGR03695">
    <property type="entry name" value="menH_SHCHC"/>
    <property type="match status" value="1"/>
</dbReference>
<dbReference type="GO" id="GO:0009234">
    <property type="term" value="P:menaquinone biosynthetic process"/>
    <property type="evidence" value="ECO:0007669"/>
    <property type="project" value="UniProtKB-UniRule"/>
</dbReference>
<dbReference type="InterPro" id="IPR000073">
    <property type="entry name" value="AB_hydrolase_1"/>
</dbReference>
<keyword evidence="2 3" id="KW-0456">Lyase</keyword>
<dbReference type="SUPFAM" id="SSF53474">
    <property type="entry name" value="alpha/beta-Hydrolases"/>
    <property type="match status" value="1"/>
</dbReference>
<comment type="pathway">
    <text evidence="3">Quinol/quinone metabolism; menaquinone biosynthesis.</text>
</comment>
<dbReference type="UniPathway" id="UPA00079"/>
<evidence type="ECO:0000313" key="5">
    <source>
        <dbReference type="EMBL" id="RTZ16487.1"/>
    </source>
</evidence>
<evidence type="ECO:0000256" key="3">
    <source>
        <dbReference type="HAMAP-Rule" id="MF_01660"/>
    </source>
</evidence>
<dbReference type="AlphaFoldDB" id="A0A3S0PPP1"/>
<evidence type="ECO:0000256" key="1">
    <source>
        <dbReference type="ARBA" id="ARBA00022428"/>
    </source>
</evidence>
<protein>
    <recommendedName>
        <fullName evidence="3">Putative 2-succinyl-6-hydroxy-2,4-cyclohexadiene-1-carboxylate synthase</fullName>
        <shortName evidence="3">SHCHC synthase</shortName>
        <ecNumber evidence="3">4.2.99.20</ecNumber>
    </recommendedName>
</protein>
<dbReference type="EMBL" id="RXZH01000002">
    <property type="protein sequence ID" value="RTZ16487.1"/>
    <property type="molecule type" value="Genomic_DNA"/>
</dbReference>
<organism evidence="5 6">
    <name type="scientific">Vibrio aquaticus</name>
    <dbReference type="NCBI Taxonomy" id="2496559"/>
    <lineage>
        <taxon>Bacteria</taxon>
        <taxon>Pseudomonadati</taxon>
        <taxon>Pseudomonadota</taxon>
        <taxon>Gammaproteobacteria</taxon>
        <taxon>Vibrionales</taxon>
        <taxon>Vibrionaceae</taxon>
        <taxon>Vibrio</taxon>
    </lineage>
</organism>
<dbReference type="Gene3D" id="3.40.50.1820">
    <property type="entry name" value="alpha/beta hydrolase"/>
    <property type="match status" value="1"/>
</dbReference>
<dbReference type="InterPro" id="IPR022485">
    <property type="entry name" value="SHCHC_synthase_MenH"/>
</dbReference>
<dbReference type="PANTHER" id="PTHR42916:SF1">
    <property type="entry name" value="PROTEIN PHYLLO, CHLOROPLASTIC"/>
    <property type="match status" value="1"/>
</dbReference>
<comment type="similarity">
    <text evidence="3">Belongs to the AB hydrolase superfamily. MenH family.</text>
</comment>
<proteinExistence type="inferred from homology"/>
<feature type="domain" description="AB hydrolase-1" evidence="4">
    <location>
        <begin position="16"/>
        <end position="245"/>
    </location>
</feature>
<dbReference type="EC" id="4.2.99.20" evidence="3"/>
<gene>
    <name evidence="3" type="primary">menH</name>
    <name evidence="5" type="ORF">EJ063_06710</name>
</gene>
<dbReference type="PANTHER" id="PTHR42916">
    <property type="entry name" value="2-SUCCINYL-5-ENOLPYRUVYL-6-HYDROXY-3-CYCLOHEXENE-1-CARBOXYLATE SYNTHASE"/>
    <property type="match status" value="1"/>
</dbReference>
<keyword evidence="6" id="KW-1185">Reference proteome</keyword>
<accession>A0A3S0PPP1</accession>